<feature type="region of interest" description="Disordered" evidence="1">
    <location>
        <begin position="296"/>
        <end position="332"/>
    </location>
</feature>
<comment type="caution">
    <text evidence="3">The sequence shown here is derived from an EMBL/GenBank/DDBJ whole genome shotgun (WGS) entry which is preliminary data.</text>
</comment>
<evidence type="ECO:0000256" key="2">
    <source>
        <dbReference type="SAM" id="Phobius"/>
    </source>
</evidence>
<dbReference type="EMBL" id="MU150261">
    <property type="protein sequence ID" value="KAF9463534.1"/>
    <property type="molecule type" value="Genomic_DNA"/>
</dbReference>
<feature type="transmembrane region" description="Helical" evidence="2">
    <location>
        <begin position="175"/>
        <end position="198"/>
    </location>
</feature>
<dbReference type="OrthoDB" id="2384193at2759"/>
<feature type="compositionally biased region" description="Polar residues" evidence="1">
    <location>
        <begin position="458"/>
        <end position="471"/>
    </location>
</feature>
<dbReference type="AlphaFoldDB" id="A0A9P5Y6F5"/>
<feature type="compositionally biased region" description="Low complexity" evidence="1">
    <location>
        <begin position="298"/>
        <end position="309"/>
    </location>
</feature>
<evidence type="ECO:0000313" key="4">
    <source>
        <dbReference type="Proteomes" id="UP000807353"/>
    </source>
</evidence>
<protein>
    <submittedName>
        <fullName evidence="3">Uncharacterized protein</fullName>
    </submittedName>
</protein>
<feature type="transmembrane region" description="Helical" evidence="2">
    <location>
        <begin position="231"/>
        <end position="249"/>
    </location>
</feature>
<keyword evidence="2" id="KW-1133">Transmembrane helix</keyword>
<keyword evidence="2" id="KW-0812">Transmembrane</keyword>
<keyword evidence="4" id="KW-1185">Reference proteome</keyword>
<feature type="transmembrane region" description="Helical" evidence="2">
    <location>
        <begin position="6"/>
        <end position="29"/>
    </location>
</feature>
<evidence type="ECO:0000256" key="1">
    <source>
        <dbReference type="SAM" id="MobiDB-lite"/>
    </source>
</evidence>
<organism evidence="3 4">
    <name type="scientific">Collybia nuda</name>
    <dbReference type="NCBI Taxonomy" id="64659"/>
    <lineage>
        <taxon>Eukaryota</taxon>
        <taxon>Fungi</taxon>
        <taxon>Dikarya</taxon>
        <taxon>Basidiomycota</taxon>
        <taxon>Agaricomycotina</taxon>
        <taxon>Agaricomycetes</taxon>
        <taxon>Agaricomycetidae</taxon>
        <taxon>Agaricales</taxon>
        <taxon>Tricholomatineae</taxon>
        <taxon>Clitocybaceae</taxon>
        <taxon>Collybia</taxon>
    </lineage>
</organism>
<feature type="region of interest" description="Disordered" evidence="1">
    <location>
        <begin position="352"/>
        <end position="387"/>
    </location>
</feature>
<sequence length="495" mass="55978">MSNGSPTAYLLWAILSCIFLAFLVLHLWSYDKFKCLKWGSGRQPGAFKRVMTYSYLGTVPMLVIFSVAITVIKFKEGFIVTPRGHIIPRPFSLWGYGNRRWLVPLYFLLSIAWSLELVTHLEELTFWLFLLHQGPGKREWFQSWEFRTWYLGSVAAVIGMPVTTLVTRRDIDTCLAWIFLVGSSAGTFTTILFLYVLARFPGFIRHVKSEGAEPDVVVRLATFYQLNRIRVMFRFLFTLPLLIIAVDGIDGSSHPIVNDPFALDFMLMMGGIGCFISSAITLLIFFPRSITRESGYKAKASSPNSSKTPPTSPLPNYYHHHHDRGPSSPKSAYIQNTIPEIRMSSFRFPDSPSPHPFHALDNQSRPRVGRRNSTESDLSPGYESDAESVALSSHLPSLHTMPANLEAIHPTSTSKSAAPSDDTVWERDQENAVYKRRRHSDGPFFYDRRENTVDPRLTSPSTLETGRAVPSSSQLHPYVMNFTSPIDLMDAHRSS</sequence>
<evidence type="ECO:0000313" key="3">
    <source>
        <dbReference type="EMBL" id="KAF9463534.1"/>
    </source>
</evidence>
<feature type="transmembrane region" description="Helical" evidence="2">
    <location>
        <begin position="50"/>
        <end position="72"/>
    </location>
</feature>
<feature type="region of interest" description="Disordered" evidence="1">
    <location>
        <begin position="445"/>
        <end position="471"/>
    </location>
</feature>
<proteinExistence type="predicted"/>
<name>A0A9P5Y6F5_9AGAR</name>
<gene>
    <name evidence="3" type="ORF">BDZ94DRAFT_1297750</name>
</gene>
<feature type="transmembrane region" description="Helical" evidence="2">
    <location>
        <begin position="149"/>
        <end position="169"/>
    </location>
</feature>
<keyword evidence="2" id="KW-0472">Membrane</keyword>
<accession>A0A9P5Y6F5</accession>
<feature type="transmembrane region" description="Helical" evidence="2">
    <location>
        <begin position="261"/>
        <end position="286"/>
    </location>
</feature>
<feature type="transmembrane region" description="Helical" evidence="2">
    <location>
        <begin position="105"/>
        <end position="129"/>
    </location>
</feature>
<reference evidence="3" key="1">
    <citation type="submission" date="2020-11" db="EMBL/GenBank/DDBJ databases">
        <authorList>
            <consortium name="DOE Joint Genome Institute"/>
            <person name="Ahrendt S."/>
            <person name="Riley R."/>
            <person name="Andreopoulos W."/>
            <person name="Labutti K."/>
            <person name="Pangilinan J."/>
            <person name="Ruiz-Duenas F.J."/>
            <person name="Barrasa J.M."/>
            <person name="Sanchez-Garcia M."/>
            <person name="Camarero S."/>
            <person name="Miyauchi S."/>
            <person name="Serrano A."/>
            <person name="Linde D."/>
            <person name="Babiker R."/>
            <person name="Drula E."/>
            <person name="Ayuso-Fernandez I."/>
            <person name="Pacheco R."/>
            <person name="Padilla G."/>
            <person name="Ferreira P."/>
            <person name="Barriuso J."/>
            <person name="Kellner H."/>
            <person name="Castanera R."/>
            <person name="Alfaro M."/>
            <person name="Ramirez L."/>
            <person name="Pisabarro A.G."/>
            <person name="Kuo A."/>
            <person name="Tritt A."/>
            <person name="Lipzen A."/>
            <person name="He G."/>
            <person name="Yan M."/>
            <person name="Ng V."/>
            <person name="Cullen D."/>
            <person name="Martin F."/>
            <person name="Rosso M.-N."/>
            <person name="Henrissat B."/>
            <person name="Hibbett D."/>
            <person name="Martinez A.T."/>
            <person name="Grigoriev I.V."/>
        </authorList>
    </citation>
    <scope>NUCLEOTIDE SEQUENCE</scope>
    <source>
        <strain evidence="3">CBS 247.69</strain>
    </source>
</reference>
<dbReference type="Proteomes" id="UP000807353">
    <property type="component" value="Unassembled WGS sequence"/>
</dbReference>